<evidence type="ECO:0000256" key="1">
    <source>
        <dbReference type="SAM" id="MobiDB-lite"/>
    </source>
</evidence>
<sequence length="86" mass="9558">MPCFAGISSSLSHKSLPATQITHHFPCPFSIDHLLAPHIPLSIAWMNRASFTSNSERQKCPKPLRSSSSNRSRKLQRGNRETCPTA</sequence>
<keyword evidence="3" id="KW-1185">Reference proteome</keyword>
<accession>A0ABC9DE49</accession>
<evidence type="ECO:0000313" key="2">
    <source>
        <dbReference type="EMBL" id="CAL5037622.1"/>
    </source>
</evidence>
<protein>
    <submittedName>
        <fullName evidence="2">Uncharacterized protein</fullName>
    </submittedName>
</protein>
<gene>
    <name evidence="2" type="ORF">URODEC1_LOCUS84596</name>
</gene>
<dbReference type="Proteomes" id="UP001497457">
    <property type="component" value="Chromosome 33rd"/>
</dbReference>
<reference evidence="3" key="1">
    <citation type="submission" date="2024-06" db="EMBL/GenBank/DDBJ databases">
        <authorList>
            <person name="Ryan C."/>
        </authorList>
    </citation>
    <scope>NUCLEOTIDE SEQUENCE [LARGE SCALE GENOMIC DNA]</scope>
</reference>
<dbReference type="AlphaFoldDB" id="A0ABC9DE49"/>
<reference evidence="2 3" key="2">
    <citation type="submission" date="2024-10" db="EMBL/GenBank/DDBJ databases">
        <authorList>
            <person name="Ryan C."/>
        </authorList>
    </citation>
    <scope>NUCLEOTIDE SEQUENCE [LARGE SCALE GENOMIC DNA]</scope>
</reference>
<name>A0ABC9DE49_9POAL</name>
<feature type="region of interest" description="Disordered" evidence="1">
    <location>
        <begin position="52"/>
        <end position="86"/>
    </location>
</feature>
<organism evidence="2 3">
    <name type="scientific">Urochloa decumbens</name>
    <dbReference type="NCBI Taxonomy" id="240449"/>
    <lineage>
        <taxon>Eukaryota</taxon>
        <taxon>Viridiplantae</taxon>
        <taxon>Streptophyta</taxon>
        <taxon>Embryophyta</taxon>
        <taxon>Tracheophyta</taxon>
        <taxon>Spermatophyta</taxon>
        <taxon>Magnoliopsida</taxon>
        <taxon>Liliopsida</taxon>
        <taxon>Poales</taxon>
        <taxon>Poaceae</taxon>
        <taxon>PACMAD clade</taxon>
        <taxon>Panicoideae</taxon>
        <taxon>Panicodae</taxon>
        <taxon>Paniceae</taxon>
        <taxon>Melinidinae</taxon>
        <taxon>Urochloa</taxon>
    </lineage>
</organism>
<proteinExistence type="predicted"/>
<dbReference type="EMBL" id="OZ075143">
    <property type="protein sequence ID" value="CAL5037622.1"/>
    <property type="molecule type" value="Genomic_DNA"/>
</dbReference>
<evidence type="ECO:0000313" key="3">
    <source>
        <dbReference type="Proteomes" id="UP001497457"/>
    </source>
</evidence>